<dbReference type="GO" id="GO:0005634">
    <property type="term" value="C:nucleus"/>
    <property type="evidence" value="ECO:0007669"/>
    <property type="project" value="UniProtKB-SubCell"/>
</dbReference>
<reference evidence="16" key="1">
    <citation type="submission" date="2025-08" db="UniProtKB">
        <authorList>
            <consortium name="Ensembl"/>
        </authorList>
    </citation>
    <scope>IDENTIFICATION</scope>
</reference>
<reference evidence="16" key="2">
    <citation type="submission" date="2025-09" db="UniProtKB">
        <authorList>
            <consortium name="Ensembl"/>
        </authorList>
    </citation>
    <scope>IDENTIFICATION</scope>
</reference>
<keyword evidence="8" id="KW-0805">Transcription regulation</keyword>
<dbReference type="Gene3D" id="3.30.160.60">
    <property type="entry name" value="Classic Zinc Finger"/>
    <property type="match status" value="3"/>
</dbReference>
<proteinExistence type="inferred from homology"/>
<evidence type="ECO:0000256" key="1">
    <source>
        <dbReference type="ARBA" id="ARBA00003767"/>
    </source>
</evidence>
<dbReference type="GO" id="GO:0000981">
    <property type="term" value="F:DNA-binding transcription factor activity, RNA polymerase II-specific"/>
    <property type="evidence" value="ECO:0007669"/>
    <property type="project" value="TreeGrafter"/>
</dbReference>
<keyword evidence="5" id="KW-0677">Repeat</keyword>
<feature type="domain" description="KRAB" evidence="15">
    <location>
        <begin position="153"/>
        <end position="224"/>
    </location>
</feature>
<evidence type="ECO:0000256" key="10">
    <source>
        <dbReference type="ARBA" id="ARBA00023163"/>
    </source>
</evidence>
<evidence type="ECO:0000256" key="2">
    <source>
        <dbReference type="ARBA" id="ARBA00004123"/>
    </source>
</evidence>
<comment type="similarity">
    <text evidence="3">Belongs to the krueppel C2H2-type zinc-finger protein family.</text>
</comment>
<dbReference type="PANTHER" id="PTHR23226">
    <property type="entry name" value="ZINC FINGER AND SCAN DOMAIN-CONTAINING"/>
    <property type="match status" value="1"/>
</dbReference>
<evidence type="ECO:0000256" key="8">
    <source>
        <dbReference type="ARBA" id="ARBA00023015"/>
    </source>
</evidence>
<dbReference type="SMART" id="SM00355">
    <property type="entry name" value="ZnF_C2H2"/>
    <property type="match status" value="2"/>
</dbReference>
<keyword evidence="7" id="KW-0862">Zinc</keyword>
<evidence type="ECO:0000256" key="3">
    <source>
        <dbReference type="ARBA" id="ARBA00006991"/>
    </source>
</evidence>
<dbReference type="InterPro" id="IPR036236">
    <property type="entry name" value="Znf_C2H2_sf"/>
</dbReference>
<feature type="domain" description="SCAN box" evidence="14">
    <location>
        <begin position="68"/>
        <end position="144"/>
    </location>
</feature>
<dbReference type="SUPFAM" id="SSF47353">
    <property type="entry name" value="Retrovirus capsid dimerization domain-like"/>
    <property type="match status" value="1"/>
</dbReference>
<keyword evidence="11" id="KW-0539">Nucleus</keyword>
<evidence type="ECO:0000313" key="17">
    <source>
        <dbReference type="Proteomes" id="UP000694406"/>
    </source>
</evidence>
<dbReference type="SMART" id="SM00349">
    <property type="entry name" value="KRAB"/>
    <property type="match status" value="1"/>
</dbReference>
<dbReference type="GO" id="GO:0008270">
    <property type="term" value="F:zinc ion binding"/>
    <property type="evidence" value="ECO:0007669"/>
    <property type="project" value="UniProtKB-KW"/>
</dbReference>
<dbReference type="InterPro" id="IPR036051">
    <property type="entry name" value="KRAB_dom_sf"/>
</dbReference>
<evidence type="ECO:0000256" key="12">
    <source>
        <dbReference type="PROSITE-ProRule" id="PRU00042"/>
    </source>
</evidence>
<evidence type="ECO:0000259" key="15">
    <source>
        <dbReference type="PROSITE" id="PS50805"/>
    </source>
</evidence>
<feature type="domain" description="C2H2-type" evidence="13">
    <location>
        <begin position="434"/>
        <end position="461"/>
    </location>
</feature>
<protein>
    <submittedName>
        <fullName evidence="16">Uncharacterized protein</fullName>
    </submittedName>
</protein>
<dbReference type="PROSITE" id="PS00028">
    <property type="entry name" value="ZINC_FINGER_C2H2_1"/>
    <property type="match status" value="2"/>
</dbReference>
<dbReference type="CDD" id="cd07765">
    <property type="entry name" value="KRAB_A-box"/>
    <property type="match status" value="1"/>
</dbReference>
<sequence length="501" mass="58246">MDPQTLRLSQDPAEEAISWAPVNLLDGWCRRRSAWSTSMKDPEAHHFGKEEPEIKVDALLKDTEEYNRQRFRSDALPLGKRPWQTLFQLGEAAQRWLRPQDRTKGQIVDVVILEQFLHVLPLGMQAWVRSRKPSTSQEAAQLAEVYLEQQCPLAFRDVAIYFTQEEWDLLNEEQRILYYTVMQENSENITSLELLISKPDPSLQPDWDEEAQRTDFQNFEGKDSIVQGVMNWEDITVVELPPQYPYDCFHNGESDTIFQIRRDGMIQESEKKNNLRYFSPESLTTRKKMHQEEFGVEQLQEPTQWDVLFDPKISEPMEIKSRRQQGLFLELIQASKADEKMLSSSSQVGSTVSKRNYPCSECGRSFDRRSNLIKHQRIHTGEKPYPCTECGKCFDHHPESSYWRKTISLPPVAKGSIKSHLHGHYRIQHREKPFECEDCGKSFRVKSSLNKHQRTHTGAAKLSKLSEIKSEGPRAILPEVTRALCSSRNRKIIKIMSRKPL</sequence>
<dbReference type="PROSITE" id="PS50805">
    <property type="entry name" value="KRAB"/>
    <property type="match status" value="1"/>
</dbReference>
<dbReference type="FunFam" id="3.30.160.60:FF:000446">
    <property type="entry name" value="Zinc finger protein"/>
    <property type="match status" value="1"/>
</dbReference>
<dbReference type="FunFam" id="3.30.160.60:FF:000478">
    <property type="entry name" value="Zinc finger protein 133"/>
    <property type="match status" value="1"/>
</dbReference>
<keyword evidence="17" id="KW-1185">Reference proteome</keyword>
<dbReference type="Pfam" id="PF00096">
    <property type="entry name" value="zf-C2H2"/>
    <property type="match status" value="2"/>
</dbReference>
<evidence type="ECO:0000259" key="13">
    <source>
        <dbReference type="PROSITE" id="PS50157"/>
    </source>
</evidence>
<evidence type="ECO:0000256" key="7">
    <source>
        <dbReference type="ARBA" id="ARBA00022833"/>
    </source>
</evidence>
<evidence type="ECO:0000256" key="9">
    <source>
        <dbReference type="ARBA" id="ARBA00023125"/>
    </source>
</evidence>
<dbReference type="InterPro" id="IPR038269">
    <property type="entry name" value="SCAN_sf"/>
</dbReference>
<comment type="function">
    <text evidence="1">May be involved in transcriptional regulation.</text>
</comment>
<keyword evidence="9" id="KW-0238">DNA-binding</keyword>
<dbReference type="InterPro" id="IPR003309">
    <property type="entry name" value="SCAN_dom"/>
</dbReference>
<dbReference type="Gene3D" id="1.10.4020.10">
    <property type="entry name" value="DNA breaking-rejoining enzymes"/>
    <property type="match status" value="1"/>
</dbReference>
<dbReference type="InterPro" id="IPR013087">
    <property type="entry name" value="Znf_C2H2_type"/>
</dbReference>
<dbReference type="GeneTree" id="ENSGT00940000154715"/>
<comment type="subcellular location">
    <subcellularLocation>
        <location evidence="2">Nucleus</location>
    </subcellularLocation>
</comment>
<organism evidence="16 17">
    <name type="scientific">Laticauda laticaudata</name>
    <name type="common">Blue-ringed sea krait</name>
    <name type="synonym">Blue-lipped sea krait</name>
    <dbReference type="NCBI Taxonomy" id="8630"/>
    <lineage>
        <taxon>Eukaryota</taxon>
        <taxon>Metazoa</taxon>
        <taxon>Chordata</taxon>
        <taxon>Craniata</taxon>
        <taxon>Vertebrata</taxon>
        <taxon>Euteleostomi</taxon>
        <taxon>Lepidosauria</taxon>
        <taxon>Squamata</taxon>
        <taxon>Bifurcata</taxon>
        <taxon>Unidentata</taxon>
        <taxon>Episquamata</taxon>
        <taxon>Toxicofera</taxon>
        <taxon>Serpentes</taxon>
        <taxon>Colubroidea</taxon>
        <taxon>Elapidae</taxon>
        <taxon>Laticaudinae</taxon>
        <taxon>Laticauda</taxon>
    </lineage>
</organism>
<dbReference type="PROSITE" id="PS50157">
    <property type="entry name" value="ZINC_FINGER_C2H2_2"/>
    <property type="match status" value="2"/>
</dbReference>
<evidence type="ECO:0000256" key="6">
    <source>
        <dbReference type="ARBA" id="ARBA00022771"/>
    </source>
</evidence>
<accession>A0A8C5S8R7</accession>
<evidence type="ECO:0000259" key="14">
    <source>
        <dbReference type="PROSITE" id="PS50804"/>
    </source>
</evidence>
<feature type="domain" description="C2H2-type" evidence="13">
    <location>
        <begin position="357"/>
        <end position="384"/>
    </location>
</feature>
<keyword evidence="4" id="KW-0479">Metal-binding</keyword>
<dbReference type="FunFam" id="3.30.160.60:FF:001005">
    <property type="entry name" value="Zinc finger protein 75A"/>
    <property type="match status" value="1"/>
</dbReference>
<dbReference type="SUPFAM" id="SSF109640">
    <property type="entry name" value="KRAB domain (Kruppel-associated box)"/>
    <property type="match status" value="1"/>
</dbReference>
<keyword evidence="6 12" id="KW-0863">Zinc-finger</keyword>
<keyword evidence="10" id="KW-0804">Transcription</keyword>
<dbReference type="PROSITE" id="PS50804">
    <property type="entry name" value="SCAN_BOX"/>
    <property type="match status" value="1"/>
</dbReference>
<evidence type="ECO:0000256" key="4">
    <source>
        <dbReference type="ARBA" id="ARBA00022723"/>
    </source>
</evidence>
<dbReference type="Ensembl" id="ENSLLTT00000013515.1">
    <property type="protein sequence ID" value="ENSLLTP00000013012.1"/>
    <property type="gene ID" value="ENSLLTG00000009942.1"/>
</dbReference>
<dbReference type="SUPFAM" id="SSF57667">
    <property type="entry name" value="beta-beta-alpha zinc fingers"/>
    <property type="match status" value="2"/>
</dbReference>
<dbReference type="SMART" id="SM00431">
    <property type="entry name" value="SCAN"/>
    <property type="match status" value="1"/>
</dbReference>
<dbReference type="AlphaFoldDB" id="A0A8C5S8R7"/>
<dbReference type="InterPro" id="IPR001909">
    <property type="entry name" value="KRAB"/>
</dbReference>
<evidence type="ECO:0000313" key="16">
    <source>
        <dbReference type="Ensembl" id="ENSLLTP00000013012.1"/>
    </source>
</evidence>
<evidence type="ECO:0000256" key="5">
    <source>
        <dbReference type="ARBA" id="ARBA00022737"/>
    </source>
</evidence>
<dbReference type="PANTHER" id="PTHR23226:SF405">
    <property type="entry name" value="GASTRULA ZINC FINGER PROTEIN XLCGF26.1-LIKE-RELATED"/>
    <property type="match status" value="1"/>
</dbReference>
<name>A0A8C5S8R7_LATLA</name>
<dbReference type="GO" id="GO:0000978">
    <property type="term" value="F:RNA polymerase II cis-regulatory region sequence-specific DNA binding"/>
    <property type="evidence" value="ECO:0007669"/>
    <property type="project" value="TreeGrafter"/>
</dbReference>
<evidence type="ECO:0000256" key="11">
    <source>
        <dbReference type="ARBA" id="ARBA00023242"/>
    </source>
</evidence>
<dbReference type="Proteomes" id="UP000694406">
    <property type="component" value="Unplaced"/>
</dbReference>
<dbReference type="Gene3D" id="6.10.140.140">
    <property type="match status" value="1"/>
</dbReference>
<dbReference type="Pfam" id="PF01352">
    <property type="entry name" value="KRAB"/>
    <property type="match status" value="1"/>
</dbReference>
<dbReference type="Pfam" id="PF02023">
    <property type="entry name" value="SCAN"/>
    <property type="match status" value="1"/>
</dbReference>